<dbReference type="InterPro" id="IPR011006">
    <property type="entry name" value="CheY-like_superfamily"/>
</dbReference>
<evidence type="ECO:0000313" key="11">
    <source>
        <dbReference type="Proteomes" id="UP001442494"/>
    </source>
</evidence>
<evidence type="ECO:0000256" key="1">
    <source>
        <dbReference type="ARBA" id="ARBA00000085"/>
    </source>
</evidence>
<dbReference type="Gene3D" id="3.30.565.10">
    <property type="entry name" value="Histidine kinase-like ATPase, C-terminal domain"/>
    <property type="match status" value="1"/>
</dbReference>
<dbReference type="SMART" id="SM00387">
    <property type="entry name" value="HATPase_c"/>
    <property type="match status" value="1"/>
</dbReference>
<dbReference type="Gene3D" id="3.40.50.2300">
    <property type="match status" value="1"/>
</dbReference>
<dbReference type="Pfam" id="PF02518">
    <property type="entry name" value="HATPase_c"/>
    <property type="match status" value="1"/>
</dbReference>
<evidence type="ECO:0000256" key="2">
    <source>
        <dbReference type="ARBA" id="ARBA00012438"/>
    </source>
</evidence>
<dbReference type="EC" id="2.7.13.3" evidence="2"/>
<keyword evidence="11" id="KW-1185">Reference proteome</keyword>
<proteinExistence type="predicted"/>
<evidence type="ECO:0000256" key="6">
    <source>
        <dbReference type="PROSITE-ProRule" id="PRU00169"/>
    </source>
</evidence>
<dbReference type="InterPro" id="IPR005467">
    <property type="entry name" value="His_kinase_dom"/>
</dbReference>
<evidence type="ECO:0000259" key="9">
    <source>
        <dbReference type="PROSITE" id="PS50110"/>
    </source>
</evidence>
<dbReference type="InterPro" id="IPR036097">
    <property type="entry name" value="HisK_dim/P_sf"/>
</dbReference>
<dbReference type="PRINTS" id="PR00344">
    <property type="entry name" value="BCTRLSENSOR"/>
</dbReference>
<feature type="domain" description="Response regulatory" evidence="9">
    <location>
        <begin position="6"/>
        <end position="122"/>
    </location>
</feature>
<gene>
    <name evidence="10" type="ORF">NDI37_08085</name>
</gene>
<keyword evidence="5" id="KW-0902">Two-component regulatory system</keyword>
<accession>A0ABV0JP23</accession>
<dbReference type="InterPro" id="IPR003661">
    <property type="entry name" value="HisK_dim/P_dom"/>
</dbReference>
<dbReference type="SUPFAM" id="SSF55874">
    <property type="entry name" value="ATPase domain of HSP90 chaperone/DNA topoisomerase II/histidine kinase"/>
    <property type="match status" value="1"/>
</dbReference>
<evidence type="ECO:0000256" key="3">
    <source>
        <dbReference type="ARBA" id="ARBA00022553"/>
    </source>
</evidence>
<keyword evidence="3 6" id="KW-0597">Phosphoprotein</keyword>
<dbReference type="Proteomes" id="UP001442494">
    <property type="component" value="Unassembled WGS sequence"/>
</dbReference>
<dbReference type="SUPFAM" id="SSF47384">
    <property type="entry name" value="Homodimeric domain of signal transducing histidine kinase"/>
    <property type="match status" value="1"/>
</dbReference>
<dbReference type="PANTHER" id="PTHR43547:SF2">
    <property type="entry name" value="HYBRID SIGNAL TRANSDUCTION HISTIDINE KINASE C"/>
    <property type="match status" value="1"/>
</dbReference>
<dbReference type="PROSITE" id="PS50109">
    <property type="entry name" value="HIS_KIN"/>
    <property type="match status" value="1"/>
</dbReference>
<dbReference type="InterPro" id="IPR036890">
    <property type="entry name" value="HATPase_C_sf"/>
</dbReference>
<dbReference type="EMBL" id="JAMPKK010000013">
    <property type="protein sequence ID" value="MEP0864427.1"/>
    <property type="molecule type" value="Genomic_DNA"/>
</dbReference>
<dbReference type="CDD" id="cd00082">
    <property type="entry name" value="HisKA"/>
    <property type="match status" value="1"/>
</dbReference>
<evidence type="ECO:0000313" key="10">
    <source>
        <dbReference type="EMBL" id="MEP0864427.1"/>
    </source>
</evidence>
<evidence type="ECO:0000256" key="4">
    <source>
        <dbReference type="ARBA" id="ARBA00022777"/>
    </source>
</evidence>
<dbReference type="SMART" id="SM00388">
    <property type="entry name" value="HisKA"/>
    <property type="match status" value="1"/>
</dbReference>
<feature type="domain" description="Histidine kinase" evidence="8">
    <location>
        <begin position="171"/>
        <end position="430"/>
    </location>
</feature>
<dbReference type="SUPFAM" id="SSF52172">
    <property type="entry name" value="CheY-like"/>
    <property type="match status" value="1"/>
</dbReference>
<name>A0ABV0JP23_9CYAN</name>
<protein>
    <recommendedName>
        <fullName evidence="2">histidine kinase</fullName>
        <ecNumber evidence="2">2.7.13.3</ecNumber>
    </recommendedName>
</protein>
<dbReference type="InterPro" id="IPR001789">
    <property type="entry name" value="Sig_transdc_resp-reg_receiver"/>
</dbReference>
<comment type="caution">
    <text evidence="10">The sequence shown here is derived from an EMBL/GenBank/DDBJ whole genome shotgun (WGS) entry which is preliminary data.</text>
</comment>
<dbReference type="SMART" id="SM00448">
    <property type="entry name" value="REC"/>
    <property type="match status" value="1"/>
</dbReference>
<dbReference type="GO" id="GO:0016301">
    <property type="term" value="F:kinase activity"/>
    <property type="evidence" value="ECO:0007669"/>
    <property type="project" value="UniProtKB-KW"/>
</dbReference>
<dbReference type="Pfam" id="PF00072">
    <property type="entry name" value="Response_reg"/>
    <property type="match status" value="1"/>
</dbReference>
<dbReference type="Gene3D" id="1.10.287.130">
    <property type="match status" value="1"/>
</dbReference>
<evidence type="ECO:0000256" key="7">
    <source>
        <dbReference type="SAM" id="Coils"/>
    </source>
</evidence>
<evidence type="ECO:0000256" key="5">
    <source>
        <dbReference type="ARBA" id="ARBA00023012"/>
    </source>
</evidence>
<organism evidence="10 11">
    <name type="scientific">Funiculus sociatus GB2-A5</name>
    <dbReference type="NCBI Taxonomy" id="2933946"/>
    <lineage>
        <taxon>Bacteria</taxon>
        <taxon>Bacillati</taxon>
        <taxon>Cyanobacteriota</taxon>
        <taxon>Cyanophyceae</taxon>
        <taxon>Coleofasciculales</taxon>
        <taxon>Coleofasciculaceae</taxon>
        <taxon>Funiculus</taxon>
    </lineage>
</organism>
<dbReference type="PANTHER" id="PTHR43547">
    <property type="entry name" value="TWO-COMPONENT HISTIDINE KINASE"/>
    <property type="match status" value="1"/>
</dbReference>
<dbReference type="RefSeq" id="WP_190424020.1">
    <property type="nucleotide sequence ID" value="NZ_JAMPKK010000013.1"/>
</dbReference>
<comment type="catalytic activity">
    <reaction evidence="1">
        <text>ATP + protein L-histidine = ADP + protein N-phospho-L-histidine.</text>
        <dbReference type="EC" id="2.7.13.3"/>
    </reaction>
</comment>
<reference evidence="10 11" key="1">
    <citation type="submission" date="2022-04" db="EMBL/GenBank/DDBJ databases">
        <title>Positive selection, recombination, and allopatry shape intraspecific diversity of widespread and dominant cyanobacteria.</title>
        <authorList>
            <person name="Wei J."/>
            <person name="Shu W."/>
            <person name="Hu C."/>
        </authorList>
    </citation>
    <scope>NUCLEOTIDE SEQUENCE [LARGE SCALE GENOMIC DNA]</scope>
    <source>
        <strain evidence="10 11">GB2-A5</strain>
    </source>
</reference>
<dbReference type="CDD" id="cd19920">
    <property type="entry name" value="REC_PA4781-like"/>
    <property type="match status" value="1"/>
</dbReference>
<feature type="coiled-coil region" evidence="7">
    <location>
        <begin position="312"/>
        <end position="339"/>
    </location>
</feature>
<keyword evidence="7" id="KW-0175">Coiled coil</keyword>
<evidence type="ECO:0000259" key="8">
    <source>
        <dbReference type="PROSITE" id="PS50109"/>
    </source>
</evidence>
<keyword evidence="4 10" id="KW-0808">Transferase</keyword>
<feature type="modified residue" description="4-aspartylphosphate" evidence="6">
    <location>
        <position position="55"/>
    </location>
</feature>
<sequence>MQKADVILVVDDTPTNLRLISEALTDAGFEIATAINGEMALKQIQYSLPDLILLDVMMPGINGFETCKRLKENAATCDIPVIFMTALSDTDSKVKGLSLGAVDYITKPFQEEELLARVKTHLELRSLTKNLEKKVVERTAELSLALEDLQESQIKLVQREKMSALGQLVAGIAHEINNPVGFISANLEHTEEYFKALVNHLQLYQQEFSQPGMKILEDAEDIDLEYLLTDLPKIIGSMQQGTERIRHISNSIRIFSRTDSDRKVFFNIHEGIDSTILILQHRLKANEKRPDIVMIKEYGCLPNIECYPGQINQVFMNLLANAIDAIEEANQERSFEEIKAYPNQIAIHTNLTEDGTGVVIKIIDNGAGMSEDTKNKVFDQFFTTKAVGKGTGLGLSIVRQIVVEKHGGTLEVKSIPGQGSEFAIALPVKAEIID</sequence>
<dbReference type="InterPro" id="IPR004358">
    <property type="entry name" value="Sig_transdc_His_kin-like_C"/>
</dbReference>
<keyword evidence="4 10" id="KW-0418">Kinase</keyword>
<dbReference type="InterPro" id="IPR003594">
    <property type="entry name" value="HATPase_dom"/>
</dbReference>
<dbReference type="PROSITE" id="PS50110">
    <property type="entry name" value="RESPONSE_REGULATORY"/>
    <property type="match status" value="1"/>
</dbReference>